<dbReference type="Proteomes" id="UP000240325">
    <property type="component" value="Segment"/>
</dbReference>
<protein>
    <submittedName>
        <fullName evidence="1">Uncharacterized protein</fullName>
    </submittedName>
</protein>
<keyword evidence="2" id="KW-1185">Reference proteome</keyword>
<dbReference type="EMBL" id="MF782455">
    <property type="protein sequence ID" value="ATZ80958.1"/>
    <property type="molecule type" value="Genomic_DNA"/>
</dbReference>
<evidence type="ECO:0000313" key="1">
    <source>
        <dbReference type="EMBL" id="ATZ80958.1"/>
    </source>
</evidence>
<dbReference type="SUPFAM" id="SSF140736">
    <property type="entry name" value="Rv1873-like"/>
    <property type="match status" value="1"/>
</dbReference>
<dbReference type="Gene3D" id="1.25.40.380">
    <property type="entry name" value="Protein of unknown function DUF1810"/>
    <property type="match status" value="1"/>
</dbReference>
<dbReference type="Pfam" id="PF08837">
    <property type="entry name" value="DUF1810"/>
    <property type="match status" value="1"/>
</dbReference>
<sequence>MALNKEPSALLCKKIRLYNNLIIRDNLADTNVKPPCEFNIEHNILDISECSTEESFIELFEGTTCEAIMKYNMLHPEYHCAVLNFPNSSDTNGELYDEEYKQKLTQENELSRVIVDLEQSLPSNDDDEFMDFDKTFIKYNDDLSLYRYDMVQSNGTYDLIDKSIRPKRIPVSVISAYPPNMRNQRYVNMFETYQFKNIEKKIKNQLKTVCILPILYEKEQDPVRLKKVNILILGAFGCGDFSPPYYKQYYTKYNKIIAEIYVKILKEIPNIMSYYNYICFAIPQGVNFKAFKNVFEKENVNAKVIESVKPTISNSTYHSKYDNDKYGWKSIYGSSFYSGEYSSYKPLGERKENDFTKFIEQNKEDYLKAVDEVTNGLKISHWMWYIFPQLKGLGYSDNSSYYGIKSFAEAKEYLKNTELLNYLVKITKIVQTQLKTATVTKIFGCIDNEKFLSCMTLFYHAIKELDPQDFQPYALTIPEAAAQNEIIEMFKNCMEITEKELHKKDKKTLKECGVEIIDSPIKYSHQSYSSYQPYQLYSPYQSYNSTPVFGVSHSETGDKSVTIDTTSINNIEKKPDANINELFTKDKVIYQEIEEQIVYNAIYPSDKDITQTTIHSSDKDVLYIPDDISNNTHQKPAVSNLQKFFGISSNSGKFDYVNVFK</sequence>
<dbReference type="InterPro" id="IPR036287">
    <property type="entry name" value="Rv1873-like_sf"/>
</dbReference>
<name>A0A2H4UVK5_9VIRU</name>
<proteinExistence type="predicted"/>
<organism evidence="1">
    <name type="scientific">Bodo saltans virus</name>
    <dbReference type="NCBI Taxonomy" id="2024608"/>
    <lineage>
        <taxon>Viruses</taxon>
        <taxon>Varidnaviria</taxon>
        <taxon>Bamfordvirae</taxon>
        <taxon>Nucleocytoviricota</taxon>
        <taxon>Megaviricetes</taxon>
        <taxon>Imitervirales</taxon>
        <taxon>Mimiviridae</taxon>
        <taxon>Klosneuvirinae</taxon>
        <taxon>Theiavirus</taxon>
        <taxon>Theiavirus salishense</taxon>
    </lineage>
</organism>
<dbReference type="InterPro" id="IPR043472">
    <property type="entry name" value="Macro_dom-like"/>
</dbReference>
<gene>
    <name evidence="1" type="ORF">BMW23_0913</name>
</gene>
<dbReference type="InterPro" id="IPR014937">
    <property type="entry name" value="DUF1810"/>
</dbReference>
<dbReference type="Gene3D" id="3.40.220.10">
    <property type="entry name" value="Leucine Aminopeptidase, subunit E, domain 1"/>
    <property type="match status" value="1"/>
</dbReference>
<accession>A0A2H4UVK5</accession>
<evidence type="ECO:0000313" key="2">
    <source>
        <dbReference type="Proteomes" id="UP000240325"/>
    </source>
</evidence>
<reference evidence="1" key="1">
    <citation type="journal article" date="2017" name="Elife">
        <title>The kinetoplastid-infecting Bodo saltans virus (BsV), a window into the most abundant giant viruses in the sea.</title>
        <authorList>
            <person name="Deeg C.M."/>
            <person name="Chow C.-E.T."/>
            <person name="Suttle C.A."/>
        </authorList>
    </citation>
    <scope>NUCLEOTIDE SEQUENCE</scope>
    <source>
        <strain evidence="1">NG1</strain>
    </source>
</reference>